<dbReference type="InterPro" id="IPR036514">
    <property type="entry name" value="SGNH_hydro_sf"/>
</dbReference>
<dbReference type="CDD" id="cd01822">
    <property type="entry name" value="Lysophospholipase_L1_like"/>
    <property type="match status" value="1"/>
</dbReference>
<organism evidence="2 3">
    <name type="scientific">Sphingomonas jeddahensis</name>
    <dbReference type="NCBI Taxonomy" id="1915074"/>
    <lineage>
        <taxon>Bacteria</taxon>
        <taxon>Pseudomonadati</taxon>
        <taxon>Pseudomonadota</taxon>
        <taxon>Alphaproteobacteria</taxon>
        <taxon>Sphingomonadales</taxon>
        <taxon>Sphingomonadaceae</taxon>
        <taxon>Sphingomonas</taxon>
    </lineage>
</organism>
<dbReference type="Proteomes" id="UP000188729">
    <property type="component" value="Unassembled WGS sequence"/>
</dbReference>
<dbReference type="InterPro" id="IPR013830">
    <property type="entry name" value="SGNH_hydro"/>
</dbReference>
<evidence type="ECO:0000313" key="3">
    <source>
        <dbReference type="Proteomes" id="UP000188729"/>
    </source>
</evidence>
<dbReference type="EMBL" id="MPSB01000014">
    <property type="protein sequence ID" value="ONF95197.1"/>
    <property type="molecule type" value="Genomic_DNA"/>
</dbReference>
<comment type="caution">
    <text evidence="2">The sequence shown here is derived from an EMBL/GenBank/DDBJ whole genome shotgun (WGS) entry which is preliminary data.</text>
</comment>
<proteinExistence type="predicted"/>
<sequence>MLSRTRGYRAIGVAVHLLLLALVVAAMPARAQARGPLIWALGDSLTAGYGLPPAQGFTVRLQAALRRSGVAATVKNGGIAGDTSAQGRARLAWGLRGLGRKPDLVIVELGANDMLRGLPPEATEKNLDLILSELKRREIPVLFVGMRAAPNLGAAYRRAFEGLYPRLARRHGVPLYPFFLEGVAGNAALFQADGRHPNARGVEVLVRRMTPVVRAALR</sequence>
<dbReference type="PANTHER" id="PTHR30383:SF24">
    <property type="entry name" value="THIOESTERASE 1_PROTEASE 1_LYSOPHOSPHOLIPASE L1"/>
    <property type="match status" value="1"/>
</dbReference>
<evidence type="ECO:0000313" key="2">
    <source>
        <dbReference type="EMBL" id="ONF95197.1"/>
    </source>
</evidence>
<gene>
    <name evidence="2" type="ORF">SPHI_26170</name>
</gene>
<keyword evidence="3" id="KW-1185">Reference proteome</keyword>
<dbReference type="STRING" id="1915074.SPHI_26170"/>
<dbReference type="Gene3D" id="3.40.50.1110">
    <property type="entry name" value="SGNH hydrolase"/>
    <property type="match status" value="1"/>
</dbReference>
<dbReference type="GO" id="GO:0004622">
    <property type="term" value="F:phosphatidylcholine lysophospholipase activity"/>
    <property type="evidence" value="ECO:0007669"/>
    <property type="project" value="TreeGrafter"/>
</dbReference>
<evidence type="ECO:0000259" key="1">
    <source>
        <dbReference type="Pfam" id="PF13472"/>
    </source>
</evidence>
<feature type="domain" description="SGNH hydrolase-type esterase" evidence="1">
    <location>
        <begin position="40"/>
        <end position="202"/>
    </location>
</feature>
<dbReference type="PANTHER" id="PTHR30383">
    <property type="entry name" value="THIOESTERASE 1/PROTEASE 1/LYSOPHOSPHOLIPASE L1"/>
    <property type="match status" value="1"/>
</dbReference>
<dbReference type="Pfam" id="PF13472">
    <property type="entry name" value="Lipase_GDSL_2"/>
    <property type="match status" value="1"/>
</dbReference>
<dbReference type="InterPro" id="IPR051532">
    <property type="entry name" value="Ester_Hydrolysis_Enzymes"/>
</dbReference>
<dbReference type="GO" id="GO:0004064">
    <property type="term" value="F:arylesterase activity"/>
    <property type="evidence" value="ECO:0007669"/>
    <property type="project" value="UniProtKB-EC"/>
</dbReference>
<keyword evidence="2" id="KW-0378">Hydrolase</keyword>
<reference evidence="2 3" key="1">
    <citation type="submission" date="2016-11" db="EMBL/GenBank/DDBJ databases">
        <title>Genome sequence of Sphingomonas jeddahensis G39.</title>
        <authorList>
            <person name="Poehlein A."/>
            <person name="Wuebbeler J.H."/>
            <person name="Steinbuechel A."/>
            <person name="Daniel R."/>
        </authorList>
    </citation>
    <scope>NUCLEOTIDE SEQUENCE [LARGE SCALE GENOMIC DNA]</scope>
    <source>
        <strain evidence="2 3">G39</strain>
    </source>
</reference>
<name>A0A1V2ERS0_9SPHN</name>
<dbReference type="SUPFAM" id="SSF52266">
    <property type="entry name" value="SGNH hydrolase"/>
    <property type="match status" value="1"/>
</dbReference>
<protein>
    <submittedName>
        <fullName evidence="2">Arylesterase</fullName>
        <ecNumber evidence="2">3.1.1.2</ecNumber>
    </submittedName>
</protein>
<dbReference type="OrthoDB" id="9786188at2"/>
<dbReference type="AlphaFoldDB" id="A0A1V2ERS0"/>
<dbReference type="EC" id="3.1.1.2" evidence="2"/>
<dbReference type="RefSeq" id="WP_076745381.1">
    <property type="nucleotide sequence ID" value="NZ_MPSB01000014.1"/>
</dbReference>
<accession>A0A1V2ERS0</accession>